<dbReference type="InterPro" id="IPR009389">
    <property type="entry name" value="DUF1045"/>
</dbReference>
<dbReference type="Pfam" id="PF06299">
    <property type="entry name" value="DUF1045"/>
    <property type="match status" value="1"/>
</dbReference>
<dbReference type="AlphaFoldDB" id="A0A2N3L5C2"/>
<proteinExistence type="predicted"/>
<comment type="caution">
    <text evidence="1">The sequence shown here is derived from an EMBL/GenBank/DDBJ whole genome shotgun (WGS) entry which is preliminary data.</text>
</comment>
<sequence>MTDYQRYALYYAPSAQSDLGQFGNAWLGRDPVTDDELPRPAVSRIDADDVIAATTSPTRYGFHGTLKPPFALKDGQSRAELEAAVESLCTEAAPITCGPLTLKSIGQFLALLPTKPVAPLENLAGMLVRGLDDFRKPEDMAAMNKRRAAGLTERQEDYLVAWGYPYVMEEFRFHLTLSNKLAPEQLARFEESLGPIVAPLCDAPFQIDDICLFGDPGNGKPFRLLKRFALAG</sequence>
<dbReference type="PIRSF" id="PIRSF033328">
    <property type="entry name" value="Phest_Mll4975"/>
    <property type="match status" value="1"/>
</dbReference>
<gene>
    <name evidence="1" type="ORF">COO92_14765</name>
</gene>
<protein>
    <recommendedName>
        <fullName evidence="3">Phosphonate metabolism protein</fullName>
    </recommendedName>
</protein>
<name>A0A2N3L5C2_9PROT</name>
<keyword evidence="2" id="KW-1185">Reference proteome</keyword>
<accession>A0A2N3L5C2</accession>
<dbReference type="NCBIfam" id="TIGR03223">
    <property type="entry name" value="Phn_opern_protn"/>
    <property type="match status" value="1"/>
</dbReference>
<dbReference type="RefSeq" id="WP_101303282.1">
    <property type="nucleotide sequence ID" value="NZ_NXGX01000005.1"/>
</dbReference>
<dbReference type="Gene3D" id="3.90.1140.10">
    <property type="entry name" value="Cyclic phosphodiesterase"/>
    <property type="match status" value="1"/>
</dbReference>
<reference evidence="1 2" key="1">
    <citation type="submission" date="2017-09" db="EMBL/GenBank/DDBJ databases">
        <title>Biodiversity and function of Thalassospira species in the particle-attached aromatic-hydrocarbon-degrading consortia from the surface seawater of the China South Sea.</title>
        <authorList>
            <person name="Dong C."/>
            <person name="Lai Q."/>
            <person name="Shao Z."/>
        </authorList>
    </citation>
    <scope>NUCLEOTIDE SEQUENCE [LARGE SCALE GENOMIC DNA]</scope>
    <source>
        <strain evidence="1 2">139Z-12</strain>
    </source>
</reference>
<organism evidence="1 2">
    <name type="scientific">Thalassospira lohafexi</name>
    <dbReference type="NCBI Taxonomy" id="744227"/>
    <lineage>
        <taxon>Bacteria</taxon>
        <taxon>Pseudomonadati</taxon>
        <taxon>Pseudomonadota</taxon>
        <taxon>Alphaproteobacteria</taxon>
        <taxon>Rhodospirillales</taxon>
        <taxon>Thalassospiraceae</taxon>
        <taxon>Thalassospira</taxon>
    </lineage>
</organism>
<dbReference type="EMBL" id="NXGX01000005">
    <property type="protein sequence ID" value="PKR58005.1"/>
    <property type="molecule type" value="Genomic_DNA"/>
</dbReference>
<dbReference type="Proteomes" id="UP000233332">
    <property type="component" value="Unassembled WGS sequence"/>
</dbReference>
<evidence type="ECO:0000313" key="2">
    <source>
        <dbReference type="Proteomes" id="UP000233332"/>
    </source>
</evidence>
<evidence type="ECO:0000313" key="1">
    <source>
        <dbReference type="EMBL" id="PKR58005.1"/>
    </source>
</evidence>
<evidence type="ECO:0008006" key="3">
    <source>
        <dbReference type="Google" id="ProtNLM"/>
    </source>
</evidence>